<evidence type="ECO:0000256" key="2">
    <source>
        <dbReference type="ARBA" id="ARBA00029460"/>
    </source>
</evidence>
<comment type="similarity">
    <text evidence="2">Belongs to the TlyA family.</text>
</comment>
<gene>
    <name evidence="5" type="ORF">MXMO3_02681</name>
</gene>
<evidence type="ECO:0000256" key="3">
    <source>
        <dbReference type="PROSITE-ProRule" id="PRU00182"/>
    </source>
</evidence>
<keyword evidence="6" id="KW-1185">Reference proteome</keyword>
<dbReference type="KEGG" id="mmyr:MXMO3_02681"/>
<dbReference type="PIRSF" id="PIRSF005578">
    <property type="entry name" value="TlyA"/>
    <property type="match status" value="1"/>
</dbReference>
<reference evidence="5 6" key="1">
    <citation type="submission" date="2017-05" db="EMBL/GenBank/DDBJ databases">
        <title>Genome Analysis of Maritalea myrionectae HL2708#5.</title>
        <authorList>
            <consortium name="Cotde Inc.-PKNU"/>
            <person name="Jang D."/>
            <person name="Oh H.-M."/>
        </authorList>
    </citation>
    <scope>NUCLEOTIDE SEQUENCE [LARGE SCALE GENOMIC DNA]</scope>
    <source>
        <strain evidence="5 6">HL2708#5</strain>
    </source>
</reference>
<dbReference type="SUPFAM" id="SSF53335">
    <property type="entry name" value="S-adenosyl-L-methionine-dependent methyltransferases"/>
    <property type="match status" value="1"/>
</dbReference>
<protein>
    <submittedName>
        <fullName evidence="5">23S rRNA (Cytidine(1920)-2'-O)-methyltransferase</fullName>
    </submittedName>
</protein>
<dbReference type="InterPro" id="IPR002877">
    <property type="entry name" value="RNA_MeTrfase_FtsJ_dom"/>
</dbReference>
<dbReference type="GO" id="GO:0003723">
    <property type="term" value="F:RNA binding"/>
    <property type="evidence" value="ECO:0007669"/>
    <property type="project" value="UniProtKB-KW"/>
</dbReference>
<dbReference type="Gene3D" id="3.40.50.150">
    <property type="entry name" value="Vaccinia Virus protein VP39"/>
    <property type="match status" value="1"/>
</dbReference>
<evidence type="ECO:0000259" key="4">
    <source>
        <dbReference type="SMART" id="SM00363"/>
    </source>
</evidence>
<proteinExistence type="inferred from homology"/>
<organism evidence="5 6">
    <name type="scientific">Maritalea myrionectae</name>
    <dbReference type="NCBI Taxonomy" id="454601"/>
    <lineage>
        <taxon>Bacteria</taxon>
        <taxon>Pseudomonadati</taxon>
        <taxon>Pseudomonadota</taxon>
        <taxon>Alphaproteobacteria</taxon>
        <taxon>Hyphomicrobiales</taxon>
        <taxon>Devosiaceae</taxon>
        <taxon>Maritalea</taxon>
    </lineage>
</organism>
<dbReference type="InterPro" id="IPR047048">
    <property type="entry name" value="TlyA"/>
</dbReference>
<dbReference type="SUPFAM" id="SSF55174">
    <property type="entry name" value="Alpha-L RNA-binding motif"/>
    <property type="match status" value="1"/>
</dbReference>
<dbReference type="Proteomes" id="UP000258927">
    <property type="component" value="Chromosome"/>
</dbReference>
<dbReference type="CDD" id="cd02440">
    <property type="entry name" value="AdoMet_MTases"/>
    <property type="match status" value="1"/>
</dbReference>
<feature type="domain" description="RNA-binding S4" evidence="4">
    <location>
        <begin position="2"/>
        <end position="65"/>
    </location>
</feature>
<dbReference type="SMART" id="SM00363">
    <property type="entry name" value="S4"/>
    <property type="match status" value="1"/>
</dbReference>
<dbReference type="PANTHER" id="PTHR32319:SF0">
    <property type="entry name" value="BACTERIAL HEMOLYSIN-LIKE PROTEIN"/>
    <property type="match status" value="1"/>
</dbReference>
<dbReference type="InterPro" id="IPR029063">
    <property type="entry name" value="SAM-dependent_MTases_sf"/>
</dbReference>
<dbReference type="AlphaFoldDB" id="A0A2R4MGP9"/>
<keyword evidence="5" id="KW-0489">Methyltransferase</keyword>
<evidence type="ECO:0000313" key="5">
    <source>
        <dbReference type="EMBL" id="AVX05192.1"/>
    </source>
</evidence>
<name>A0A2R4MGP9_9HYPH</name>
<sequence length="243" mass="26087">MRRLDQFLDENGLCRSRARARDAILRGCVTVNGRPAAKAGLKISDKDVVKIDDPTAPYVSRAALKLLAGIKASGIEVTGKTCLDLGASTGGFTQVLLEHEAETVFAVDVGRDQLAAEIKTAPQLVNLENTNATLLSDEIVTKPIELLVSDISFVSLTKVIAPALALCTSGADALLLVKPQFEVGREKVGKGGIVKDVAAIEAARRRVDNFVVQQNWEKRAEIPSPIAGGDGNQEFIHWYRKTG</sequence>
<dbReference type="STRING" id="1122213.GCA_000423365_00317"/>
<dbReference type="InterPro" id="IPR004538">
    <property type="entry name" value="Hemolysin_A/TlyA"/>
</dbReference>
<accession>A0A2R4MGP9</accession>
<dbReference type="EMBL" id="CP021330">
    <property type="protein sequence ID" value="AVX05192.1"/>
    <property type="molecule type" value="Genomic_DNA"/>
</dbReference>
<dbReference type="GO" id="GO:0032259">
    <property type="term" value="P:methylation"/>
    <property type="evidence" value="ECO:0007669"/>
    <property type="project" value="UniProtKB-KW"/>
</dbReference>
<dbReference type="Pfam" id="PF01479">
    <property type="entry name" value="S4"/>
    <property type="match status" value="1"/>
</dbReference>
<evidence type="ECO:0000313" key="6">
    <source>
        <dbReference type="Proteomes" id="UP000258927"/>
    </source>
</evidence>
<dbReference type="PROSITE" id="PS50889">
    <property type="entry name" value="S4"/>
    <property type="match status" value="1"/>
</dbReference>
<keyword evidence="1 3" id="KW-0694">RNA-binding</keyword>
<evidence type="ECO:0000256" key="1">
    <source>
        <dbReference type="ARBA" id="ARBA00022884"/>
    </source>
</evidence>
<dbReference type="GO" id="GO:0008168">
    <property type="term" value="F:methyltransferase activity"/>
    <property type="evidence" value="ECO:0007669"/>
    <property type="project" value="UniProtKB-KW"/>
</dbReference>
<dbReference type="InterPro" id="IPR002942">
    <property type="entry name" value="S4_RNA-bd"/>
</dbReference>
<dbReference type="InterPro" id="IPR036986">
    <property type="entry name" value="S4_RNA-bd_sf"/>
</dbReference>
<keyword evidence="5" id="KW-0808">Transferase</keyword>
<dbReference type="RefSeq" id="WP_205468019.1">
    <property type="nucleotide sequence ID" value="NZ_CP021330.1"/>
</dbReference>
<dbReference type="CDD" id="cd00165">
    <property type="entry name" value="S4"/>
    <property type="match status" value="1"/>
</dbReference>
<dbReference type="PANTHER" id="PTHR32319">
    <property type="entry name" value="BACTERIAL HEMOLYSIN-LIKE PROTEIN"/>
    <property type="match status" value="1"/>
</dbReference>
<dbReference type="Gene3D" id="3.10.290.10">
    <property type="entry name" value="RNA-binding S4 domain"/>
    <property type="match status" value="1"/>
</dbReference>
<dbReference type="Pfam" id="PF01728">
    <property type="entry name" value="FtsJ"/>
    <property type="match status" value="1"/>
</dbReference>